<dbReference type="PANTHER" id="PTHR21621:SF0">
    <property type="entry name" value="BETA-CITRYLGLUTAMATE SYNTHASE B-RELATED"/>
    <property type="match status" value="1"/>
</dbReference>
<gene>
    <name evidence="5" type="ORF">SAMN02745752_01091</name>
</gene>
<dbReference type="GO" id="GO:0005737">
    <property type="term" value="C:cytoplasm"/>
    <property type="evidence" value="ECO:0007669"/>
    <property type="project" value="TreeGrafter"/>
</dbReference>
<keyword evidence="2" id="KW-0547">Nucleotide-binding</keyword>
<keyword evidence="1" id="KW-0464">Manganese</keyword>
<keyword evidence="6" id="KW-1185">Reference proteome</keyword>
<feature type="domain" description="ATP-grasp" evidence="4">
    <location>
        <begin position="295"/>
        <end position="491"/>
    </location>
</feature>
<dbReference type="STRING" id="1122209.SAMN02745752_01091"/>
<evidence type="ECO:0000256" key="2">
    <source>
        <dbReference type="PROSITE-ProRule" id="PRU00409"/>
    </source>
</evidence>
<dbReference type="Gene3D" id="3.30.1490.20">
    <property type="entry name" value="ATP-grasp fold, A domain"/>
    <property type="match status" value="1"/>
</dbReference>
<keyword evidence="5" id="KW-0436">Ligase</keyword>
<dbReference type="GO" id="GO:0046872">
    <property type="term" value="F:metal ion binding"/>
    <property type="evidence" value="ECO:0007669"/>
    <property type="project" value="InterPro"/>
</dbReference>
<dbReference type="InterPro" id="IPR013651">
    <property type="entry name" value="ATP-grasp_RimK-type"/>
</dbReference>
<dbReference type="EMBL" id="FPJW01000003">
    <property type="protein sequence ID" value="SFX29088.1"/>
    <property type="molecule type" value="Genomic_DNA"/>
</dbReference>
<dbReference type="GO" id="GO:0005524">
    <property type="term" value="F:ATP binding"/>
    <property type="evidence" value="ECO:0007669"/>
    <property type="project" value="UniProtKB-UniRule"/>
</dbReference>
<dbReference type="GO" id="GO:0009432">
    <property type="term" value="P:SOS response"/>
    <property type="evidence" value="ECO:0007669"/>
    <property type="project" value="TreeGrafter"/>
</dbReference>
<dbReference type="InterPro" id="IPR013815">
    <property type="entry name" value="ATP_grasp_subdomain_1"/>
</dbReference>
<dbReference type="InterPro" id="IPR011761">
    <property type="entry name" value="ATP-grasp"/>
</dbReference>
<dbReference type="PANTHER" id="PTHR21621">
    <property type="entry name" value="RIBOSOMAL PROTEIN S6 MODIFICATION PROTEIN"/>
    <property type="match status" value="1"/>
</dbReference>
<sequence length="498" mass="56764">MTRLKIIVDKTADWVAYYPTEDLLTAHDYLAQGSRTDAAPTQVINLCSSYRYLSYGYYTSLLAEARGHKVIPSIRTINDLGKKSIYGLNMDTLNASLNKLVSRNAGLRAQLEENQRLEVTLCFGQTRFAPLADLARQIFEQYPCPILSMTFRKSEDWQIEALRPEGLKHLCEEDQDLFASSLDAYSRKVWRKPSAKRKYRYDLAILVDPEDKLPPSDPDALKYFIKAGRKLGIDVELIEKKDFSHLAEYDALFIRETTSISNHTYRFAKKAEVEGMVVMDDPTSILRCCNKVYLADLLASKGIPMPHTTFLYKDRKKELLKVAAEMTYPAVLKVPDGAFSKGVVKVNNQDELLEQAARYFKQSAILLVQEFMYTDYDWRIGILNNKPLFACQYFMTKGHWQIYNHTSGEAVSGGFATLPVHQVPPQVLKTALKATKLIGDGLYGVDLKQSGDRVVVIEVNDNPNIDSEVEDLYLKEDLYHQVMSEFLRRMEQKRLGLG</sequence>
<dbReference type="Pfam" id="PF08443">
    <property type="entry name" value="RimK"/>
    <property type="match status" value="1"/>
</dbReference>
<name>A0A1K1VVG4_9GAMM</name>
<protein>
    <submittedName>
        <fullName evidence="5">Glutathione synthase/RimK-type ligase, ATP-grasp superfamily</fullName>
    </submittedName>
</protein>
<feature type="coiled-coil region" evidence="3">
    <location>
        <begin position="90"/>
        <end position="117"/>
    </location>
</feature>
<accession>A0A1K1VVG4</accession>
<dbReference type="PROSITE" id="PS50975">
    <property type="entry name" value="ATP_GRASP"/>
    <property type="match status" value="1"/>
</dbReference>
<keyword evidence="3" id="KW-0175">Coiled coil</keyword>
<dbReference type="SUPFAM" id="SSF56059">
    <property type="entry name" value="Glutathione synthetase ATP-binding domain-like"/>
    <property type="match status" value="1"/>
</dbReference>
<reference evidence="5 6" key="1">
    <citation type="submission" date="2016-11" db="EMBL/GenBank/DDBJ databases">
        <authorList>
            <person name="Jaros S."/>
            <person name="Januszkiewicz K."/>
            <person name="Wedrychowicz H."/>
        </authorList>
    </citation>
    <scope>NUCLEOTIDE SEQUENCE [LARGE SCALE GENOMIC DNA]</scope>
    <source>
        <strain evidence="5 6">DSM 21637</strain>
    </source>
</reference>
<dbReference type="RefSeq" id="WP_072325345.1">
    <property type="nucleotide sequence ID" value="NZ_FPJW01000003.1"/>
</dbReference>
<proteinExistence type="predicted"/>
<evidence type="ECO:0000313" key="6">
    <source>
        <dbReference type="Proteomes" id="UP000182350"/>
    </source>
</evidence>
<dbReference type="Pfam" id="PF14401">
    <property type="entry name" value="RLAN"/>
    <property type="match status" value="1"/>
</dbReference>
<organism evidence="5 6">
    <name type="scientific">Marinospirillum alkaliphilum DSM 21637</name>
    <dbReference type="NCBI Taxonomy" id="1122209"/>
    <lineage>
        <taxon>Bacteria</taxon>
        <taxon>Pseudomonadati</taxon>
        <taxon>Pseudomonadota</taxon>
        <taxon>Gammaproteobacteria</taxon>
        <taxon>Oceanospirillales</taxon>
        <taxon>Oceanospirillaceae</taxon>
        <taxon>Marinospirillum</taxon>
    </lineage>
</organism>
<dbReference type="GO" id="GO:0018169">
    <property type="term" value="F:ribosomal S6-glutamic acid ligase activity"/>
    <property type="evidence" value="ECO:0007669"/>
    <property type="project" value="TreeGrafter"/>
</dbReference>
<evidence type="ECO:0000256" key="1">
    <source>
        <dbReference type="ARBA" id="ARBA00023211"/>
    </source>
</evidence>
<evidence type="ECO:0000256" key="3">
    <source>
        <dbReference type="SAM" id="Coils"/>
    </source>
</evidence>
<dbReference type="InterPro" id="IPR025839">
    <property type="entry name" value="RLAN_dom"/>
</dbReference>
<dbReference type="OrthoDB" id="9800957at2"/>
<keyword evidence="2" id="KW-0067">ATP-binding</keyword>
<evidence type="ECO:0000313" key="5">
    <source>
        <dbReference type="EMBL" id="SFX29088.1"/>
    </source>
</evidence>
<dbReference type="AlphaFoldDB" id="A0A1K1VVG4"/>
<dbReference type="Gene3D" id="3.30.470.20">
    <property type="entry name" value="ATP-grasp fold, B domain"/>
    <property type="match status" value="1"/>
</dbReference>
<evidence type="ECO:0000259" key="4">
    <source>
        <dbReference type="PROSITE" id="PS50975"/>
    </source>
</evidence>
<dbReference type="Proteomes" id="UP000182350">
    <property type="component" value="Unassembled WGS sequence"/>
</dbReference>